<feature type="compositionally biased region" description="Polar residues" evidence="1">
    <location>
        <begin position="84"/>
        <end position="94"/>
    </location>
</feature>
<protein>
    <submittedName>
        <fullName evidence="2">Uncharacterized protein</fullName>
    </submittedName>
</protein>
<sequence>MWKVSTPDCPECYQKSVWKESCENGEATFDNNNKKIHLMRRKTLLNPILTLCPLSTALKPVTTTPFGTCRGEGQMPSKLLSVITGTQKQRTTSAAGARPFTTPWNP</sequence>
<reference evidence="2" key="1">
    <citation type="submission" date="2014-05" db="EMBL/GenBank/DDBJ databases">
        <authorList>
            <person name="Chronopoulou M."/>
        </authorList>
    </citation>
    <scope>NUCLEOTIDE SEQUENCE</scope>
    <source>
        <tissue evidence="2">Whole organism</tissue>
    </source>
</reference>
<name>A0A0K2UP94_LEPSM</name>
<organism evidence="2">
    <name type="scientific">Lepeophtheirus salmonis</name>
    <name type="common">Salmon louse</name>
    <name type="synonym">Caligus salmonis</name>
    <dbReference type="NCBI Taxonomy" id="72036"/>
    <lineage>
        <taxon>Eukaryota</taxon>
        <taxon>Metazoa</taxon>
        <taxon>Ecdysozoa</taxon>
        <taxon>Arthropoda</taxon>
        <taxon>Crustacea</taxon>
        <taxon>Multicrustacea</taxon>
        <taxon>Hexanauplia</taxon>
        <taxon>Copepoda</taxon>
        <taxon>Siphonostomatoida</taxon>
        <taxon>Caligidae</taxon>
        <taxon>Lepeophtheirus</taxon>
    </lineage>
</organism>
<evidence type="ECO:0000313" key="2">
    <source>
        <dbReference type="EMBL" id="CDW39717.1"/>
    </source>
</evidence>
<feature type="region of interest" description="Disordered" evidence="1">
    <location>
        <begin position="84"/>
        <end position="106"/>
    </location>
</feature>
<evidence type="ECO:0000256" key="1">
    <source>
        <dbReference type="SAM" id="MobiDB-lite"/>
    </source>
</evidence>
<proteinExistence type="predicted"/>
<accession>A0A0K2UP94</accession>
<dbReference type="AlphaFoldDB" id="A0A0K2UP94"/>
<dbReference type="EMBL" id="HACA01022356">
    <property type="protein sequence ID" value="CDW39717.1"/>
    <property type="molecule type" value="Transcribed_RNA"/>
</dbReference>